<protein>
    <recommendedName>
        <fullName evidence="7">Acetyl-CoA synthetase-like protein</fullName>
    </recommendedName>
</protein>
<comment type="caution">
    <text evidence="5">The sequence shown here is derived from an EMBL/GenBank/DDBJ whole genome shotgun (WGS) entry which is preliminary data.</text>
</comment>
<dbReference type="Proteomes" id="UP001218218">
    <property type="component" value="Unassembled WGS sequence"/>
</dbReference>
<dbReference type="SUPFAM" id="SSF51735">
    <property type="entry name" value="NAD(P)-binding Rossmann-fold domains"/>
    <property type="match status" value="1"/>
</dbReference>
<evidence type="ECO:0000259" key="3">
    <source>
        <dbReference type="Pfam" id="PF00501"/>
    </source>
</evidence>
<dbReference type="PANTHER" id="PTHR43439:SF2">
    <property type="entry name" value="ENZYME, PUTATIVE (JCVI)-RELATED"/>
    <property type="match status" value="1"/>
</dbReference>
<dbReference type="InterPro" id="IPR000873">
    <property type="entry name" value="AMP-dep_synth/lig_dom"/>
</dbReference>
<dbReference type="Gene3D" id="3.40.50.12780">
    <property type="entry name" value="N-terminal domain of ligase-like"/>
    <property type="match status" value="1"/>
</dbReference>
<gene>
    <name evidence="5" type="ORF">DFH08DRAFT_989180</name>
</gene>
<dbReference type="PANTHER" id="PTHR43439">
    <property type="entry name" value="PHENYLACETATE-COENZYME A LIGASE"/>
    <property type="match status" value="1"/>
</dbReference>
<organism evidence="5 6">
    <name type="scientific">Mycena albidolilacea</name>
    <dbReference type="NCBI Taxonomy" id="1033008"/>
    <lineage>
        <taxon>Eukaryota</taxon>
        <taxon>Fungi</taxon>
        <taxon>Dikarya</taxon>
        <taxon>Basidiomycota</taxon>
        <taxon>Agaricomycotina</taxon>
        <taxon>Agaricomycetes</taxon>
        <taxon>Agaricomycetidae</taxon>
        <taxon>Agaricales</taxon>
        <taxon>Marasmiineae</taxon>
        <taxon>Mycenaceae</taxon>
        <taxon>Mycena</taxon>
    </lineage>
</organism>
<name>A0AAD6YZW3_9AGAR</name>
<dbReference type="Pfam" id="PF00501">
    <property type="entry name" value="AMP-binding"/>
    <property type="match status" value="1"/>
</dbReference>
<keyword evidence="6" id="KW-1185">Reference proteome</keyword>
<dbReference type="AlphaFoldDB" id="A0AAD6YZW3"/>
<keyword evidence="2" id="KW-0597">Phosphoprotein</keyword>
<evidence type="ECO:0000259" key="4">
    <source>
        <dbReference type="Pfam" id="PF07993"/>
    </source>
</evidence>
<proteinExistence type="predicted"/>
<feature type="non-terminal residue" evidence="5">
    <location>
        <position position="1"/>
    </location>
</feature>
<dbReference type="EMBL" id="JARIHO010000115">
    <property type="protein sequence ID" value="KAJ7302535.1"/>
    <property type="molecule type" value="Genomic_DNA"/>
</dbReference>
<dbReference type="InterPro" id="IPR013120">
    <property type="entry name" value="FAR_NAD-bd"/>
</dbReference>
<evidence type="ECO:0000313" key="6">
    <source>
        <dbReference type="Proteomes" id="UP001218218"/>
    </source>
</evidence>
<feature type="domain" description="Thioester reductase (TE)" evidence="4">
    <location>
        <begin position="675"/>
        <end position="904"/>
    </location>
</feature>
<dbReference type="Pfam" id="PF23562">
    <property type="entry name" value="AMP-binding_C_3"/>
    <property type="match status" value="1"/>
</dbReference>
<dbReference type="SUPFAM" id="SSF56801">
    <property type="entry name" value="Acetyl-CoA synthetase-like"/>
    <property type="match status" value="1"/>
</dbReference>
<dbReference type="InterPro" id="IPR036291">
    <property type="entry name" value="NAD(P)-bd_dom_sf"/>
</dbReference>
<evidence type="ECO:0000256" key="2">
    <source>
        <dbReference type="ARBA" id="ARBA00022553"/>
    </source>
</evidence>
<accession>A0AAD6YZW3</accession>
<evidence type="ECO:0008006" key="7">
    <source>
        <dbReference type="Google" id="ProtNLM"/>
    </source>
</evidence>
<dbReference type="InterPro" id="IPR051414">
    <property type="entry name" value="Adenylate-forming_Reductase"/>
</dbReference>
<sequence length="1032" mass="113657">VFKRPLNDDSLLIPAILVNHAKDNPAHPLFRYAAESEGTLRSIPWADAVCAFHRVAQIARQHVADHAGKRPVVAILGSFDHITYFSLVAGMLRIGYPVFPISPRNSKPAILHLLQSVDCTHVFTSADSATQAMAGELVSTIAAQGGDLKRVPTPTFEDLYKSSGILEFIPLPQPKLDDVAVVMHSSGKSELLTNRLSRICIIWLLILQQDYGEVDLCGHVWSAHTMPTFHFCGVMQLVWAAFTGITLAVFPPVFPPVVPTPARIFDDAVATKASVLCCVPSFLEVGYFIPSRYHVFAGGPLQASAGDFLVRNRVNVSHLYGLTETGGLNLMMPANAPQEGWDWFHLSTHIDPVLVPVVDSPGVYRLIVKICATHTPAVFNTTVDGVSAFDTNDLLIRHPQNRKLWKVYGRQDDQIMHSNGEKTNPGPLEAIILKNPRIMHALMFGRGKFNAGIILFPTEPFSPADTERVLDFLEAIWPVVKEANQLAPSHSRIFKDMILVADPSKAVELTAKGTLRREPTLQIYQDEIRELYGNVGKSSRTRITFPEKFDVPSSLRFARRVVTEVMLVAPGDDEDIFQHGCDSLQATWILNTILHALRVSNLVEITTLPDDFVYSHPTIRLIAESLTAVASGRVSLLPDLARRAATMEETVLKYAREFPAHRPSAKLPDQETVLITGTTGALGSHTLAFLLTLPEISTVYALNRPGANVVERQHASFAKHGIDAEFVSSPKLRILESDLTKPDFGISPDDFMEIRKRVTCIIHNAWQVDFKMSLASMEPCIQGTRNLVGFALQSPHSQPPRFIFVSTAGVFGNSYNEPTAPEARLPYAIEAAGLGYAESKWVTEQILEVAAQTTGLKPVIVRPGQLSGGPGGAWKTSEWFPTLLRSSQLLGHLPAIPGLISWVPIHHAGQILGEMRLSEKRYLHLTHPHPVPLVDVLVTVARDLDLPLVPYSDWLKSLEMVGAEGSENPGTALLDFFRANREVSAAGEAFFPAPFSNANAREVSGLMSSLEALEDEDVKQWVAYLRKVRFIS</sequence>
<feature type="non-terminal residue" evidence="5">
    <location>
        <position position="1032"/>
    </location>
</feature>
<evidence type="ECO:0000313" key="5">
    <source>
        <dbReference type="EMBL" id="KAJ7302535.1"/>
    </source>
</evidence>
<keyword evidence="1" id="KW-0596">Phosphopantetheine</keyword>
<dbReference type="Gene3D" id="3.40.50.720">
    <property type="entry name" value="NAD(P)-binding Rossmann-like Domain"/>
    <property type="match status" value="1"/>
</dbReference>
<reference evidence="5" key="1">
    <citation type="submission" date="2023-03" db="EMBL/GenBank/DDBJ databases">
        <title>Massive genome expansion in bonnet fungi (Mycena s.s.) driven by repeated elements and novel gene families across ecological guilds.</title>
        <authorList>
            <consortium name="Lawrence Berkeley National Laboratory"/>
            <person name="Harder C.B."/>
            <person name="Miyauchi S."/>
            <person name="Viragh M."/>
            <person name="Kuo A."/>
            <person name="Thoen E."/>
            <person name="Andreopoulos B."/>
            <person name="Lu D."/>
            <person name="Skrede I."/>
            <person name="Drula E."/>
            <person name="Henrissat B."/>
            <person name="Morin E."/>
            <person name="Kohler A."/>
            <person name="Barry K."/>
            <person name="LaButti K."/>
            <person name="Morin E."/>
            <person name="Salamov A."/>
            <person name="Lipzen A."/>
            <person name="Mereny Z."/>
            <person name="Hegedus B."/>
            <person name="Baldrian P."/>
            <person name="Stursova M."/>
            <person name="Weitz H."/>
            <person name="Taylor A."/>
            <person name="Grigoriev I.V."/>
            <person name="Nagy L.G."/>
            <person name="Martin F."/>
            <person name="Kauserud H."/>
        </authorList>
    </citation>
    <scope>NUCLEOTIDE SEQUENCE</scope>
    <source>
        <strain evidence="5">CBHHK002</strain>
    </source>
</reference>
<dbReference type="Pfam" id="PF07993">
    <property type="entry name" value="NAD_binding_4"/>
    <property type="match status" value="1"/>
</dbReference>
<feature type="domain" description="AMP-dependent synthetase/ligase" evidence="3">
    <location>
        <begin position="54"/>
        <end position="331"/>
    </location>
</feature>
<dbReference type="InterPro" id="IPR042099">
    <property type="entry name" value="ANL_N_sf"/>
</dbReference>
<evidence type="ECO:0000256" key="1">
    <source>
        <dbReference type="ARBA" id="ARBA00022450"/>
    </source>
</evidence>